<comment type="caution">
    <text evidence="1">The sequence shown here is derived from an EMBL/GenBank/DDBJ whole genome shotgun (WGS) entry which is preliminary data.</text>
</comment>
<sequence>MLASNSGRHCTKNIERRADANIRRRAYLIAGEAIQSPEPTRFTAQPHLAAGADHAFISDLSHGRHAQIADLAGEYQTTQQTDDCTLLVTLSRAHEVFPNNRLVTCFHQRAMPHIKSNGKSISLVEVHRFM</sequence>
<keyword evidence="2" id="KW-1185">Reference proteome</keyword>
<evidence type="ECO:0000313" key="1">
    <source>
        <dbReference type="EMBL" id="GER40404.1"/>
    </source>
</evidence>
<reference evidence="2" key="1">
    <citation type="journal article" date="2019" name="Curr. Biol.">
        <title>Genome Sequence of Striga asiatica Provides Insight into the Evolution of Plant Parasitism.</title>
        <authorList>
            <person name="Yoshida S."/>
            <person name="Kim S."/>
            <person name="Wafula E.K."/>
            <person name="Tanskanen J."/>
            <person name="Kim Y.M."/>
            <person name="Honaas L."/>
            <person name="Yang Z."/>
            <person name="Spallek T."/>
            <person name="Conn C.E."/>
            <person name="Ichihashi Y."/>
            <person name="Cheong K."/>
            <person name="Cui S."/>
            <person name="Der J.P."/>
            <person name="Gundlach H."/>
            <person name="Jiao Y."/>
            <person name="Hori C."/>
            <person name="Ishida J.K."/>
            <person name="Kasahara H."/>
            <person name="Kiba T."/>
            <person name="Kim M.S."/>
            <person name="Koo N."/>
            <person name="Laohavisit A."/>
            <person name="Lee Y.H."/>
            <person name="Lumba S."/>
            <person name="McCourt P."/>
            <person name="Mortimer J.C."/>
            <person name="Mutuku J.M."/>
            <person name="Nomura T."/>
            <person name="Sasaki-Sekimoto Y."/>
            <person name="Seto Y."/>
            <person name="Wang Y."/>
            <person name="Wakatake T."/>
            <person name="Sakakibara H."/>
            <person name="Demura T."/>
            <person name="Yamaguchi S."/>
            <person name="Yoneyama K."/>
            <person name="Manabe R.I."/>
            <person name="Nelson D.C."/>
            <person name="Schulman A.H."/>
            <person name="Timko M.P."/>
            <person name="dePamphilis C.W."/>
            <person name="Choi D."/>
            <person name="Shirasu K."/>
        </authorList>
    </citation>
    <scope>NUCLEOTIDE SEQUENCE [LARGE SCALE GENOMIC DNA]</scope>
    <source>
        <strain evidence="2">cv. UVA1</strain>
    </source>
</reference>
<accession>A0A5A7Q5Q5</accession>
<proteinExistence type="predicted"/>
<organism evidence="1 2">
    <name type="scientific">Striga asiatica</name>
    <name type="common">Asiatic witchweed</name>
    <name type="synonym">Buchnera asiatica</name>
    <dbReference type="NCBI Taxonomy" id="4170"/>
    <lineage>
        <taxon>Eukaryota</taxon>
        <taxon>Viridiplantae</taxon>
        <taxon>Streptophyta</taxon>
        <taxon>Embryophyta</taxon>
        <taxon>Tracheophyta</taxon>
        <taxon>Spermatophyta</taxon>
        <taxon>Magnoliopsida</taxon>
        <taxon>eudicotyledons</taxon>
        <taxon>Gunneridae</taxon>
        <taxon>Pentapetalae</taxon>
        <taxon>asterids</taxon>
        <taxon>lamiids</taxon>
        <taxon>Lamiales</taxon>
        <taxon>Orobanchaceae</taxon>
        <taxon>Buchnereae</taxon>
        <taxon>Striga</taxon>
    </lineage>
</organism>
<name>A0A5A7Q5Q5_STRAF</name>
<gene>
    <name evidence="1" type="ORF">STAS_17077</name>
</gene>
<dbReference type="Proteomes" id="UP000325081">
    <property type="component" value="Unassembled WGS sequence"/>
</dbReference>
<dbReference type="AlphaFoldDB" id="A0A5A7Q5Q5"/>
<evidence type="ECO:0000313" key="2">
    <source>
        <dbReference type="Proteomes" id="UP000325081"/>
    </source>
</evidence>
<protein>
    <submittedName>
        <fullName evidence="1">Disease resistance protein</fullName>
    </submittedName>
</protein>
<dbReference type="EMBL" id="BKCP01005850">
    <property type="protein sequence ID" value="GER40404.1"/>
    <property type="molecule type" value="Genomic_DNA"/>
</dbReference>